<name>A0A6M3IWS3_9ZZZZ</name>
<dbReference type="EMBL" id="MT142436">
    <property type="protein sequence ID" value="QJA80808.1"/>
    <property type="molecule type" value="Genomic_DNA"/>
</dbReference>
<evidence type="ECO:0000256" key="1">
    <source>
        <dbReference type="SAM" id="Phobius"/>
    </source>
</evidence>
<keyword evidence="1" id="KW-0812">Transmembrane</keyword>
<reference evidence="2" key="1">
    <citation type="submission" date="2020-03" db="EMBL/GenBank/DDBJ databases">
        <title>The deep terrestrial virosphere.</title>
        <authorList>
            <person name="Holmfeldt K."/>
            <person name="Nilsson E."/>
            <person name="Simone D."/>
            <person name="Lopez-Fernandez M."/>
            <person name="Wu X."/>
            <person name="de Brujin I."/>
            <person name="Lundin D."/>
            <person name="Andersson A."/>
            <person name="Bertilsson S."/>
            <person name="Dopson M."/>
        </authorList>
    </citation>
    <scope>NUCLEOTIDE SEQUENCE</scope>
    <source>
        <strain evidence="3">MM415A00651</strain>
        <strain evidence="2">MM415B00931</strain>
    </source>
</reference>
<sequence length="101" mass="11790">MFKNLLRFLGFTGFAKFDKGYYFFRKNSIWKIGGSMKTLFLTFAFLLITTIGFCGIKYIDGYSRRDGTYVTGHYRDTSNDGNPYNNADYLNLNRRNPEGIY</sequence>
<keyword evidence="1" id="KW-1133">Transmembrane helix</keyword>
<dbReference type="AlphaFoldDB" id="A0A6M3IWS3"/>
<accession>A0A6M3IWS3</accession>
<organism evidence="2">
    <name type="scientific">viral metagenome</name>
    <dbReference type="NCBI Taxonomy" id="1070528"/>
    <lineage>
        <taxon>unclassified sequences</taxon>
        <taxon>metagenomes</taxon>
        <taxon>organismal metagenomes</taxon>
    </lineage>
</organism>
<evidence type="ECO:0000313" key="3">
    <source>
        <dbReference type="EMBL" id="QJA80808.1"/>
    </source>
</evidence>
<feature type="transmembrane region" description="Helical" evidence="1">
    <location>
        <begin position="39"/>
        <end position="59"/>
    </location>
</feature>
<protein>
    <submittedName>
        <fullName evidence="2">Uncharacterized protein</fullName>
    </submittedName>
</protein>
<keyword evidence="1" id="KW-0472">Membrane</keyword>
<gene>
    <name evidence="3" type="ORF">MM415A00651_0021</name>
    <name evidence="2" type="ORF">MM415B00931_0012</name>
</gene>
<dbReference type="EMBL" id="MT141443">
    <property type="protein sequence ID" value="QJA61491.1"/>
    <property type="molecule type" value="Genomic_DNA"/>
</dbReference>
<evidence type="ECO:0000313" key="2">
    <source>
        <dbReference type="EMBL" id="QJA61491.1"/>
    </source>
</evidence>
<proteinExistence type="predicted"/>